<evidence type="ECO:0000256" key="7">
    <source>
        <dbReference type="SAM" id="Phobius"/>
    </source>
</evidence>
<dbReference type="RefSeq" id="WP_147101168.1">
    <property type="nucleotide sequence ID" value="NZ_VOOS01000004.1"/>
</dbReference>
<keyword evidence="6 7" id="KW-0472">Membrane</keyword>
<accession>A0A5C6RSB0</accession>
<organism evidence="10 11">
    <name type="scientific">Vicingus serpentipes</name>
    <dbReference type="NCBI Taxonomy" id="1926625"/>
    <lineage>
        <taxon>Bacteria</taxon>
        <taxon>Pseudomonadati</taxon>
        <taxon>Bacteroidota</taxon>
        <taxon>Flavobacteriia</taxon>
        <taxon>Flavobacteriales</taxon>
        <taxon>Vicingaceae</taxon>
        <taxon>Vicingus</taxon>
    </lineage>
</organism>
<dbReference type="Proteomes" id="UP000321721">
    <property type="component" value="Unassembled WGS sequence"/>
</dbReference>
<feature type="domain" description="ABC3 transporter permease C-terminal" evidence="8">
    <location>
        <begin position="279"/>
        <end position="401"/>
    </location>
</feature>
<evidence type="ECO:0000313" key="10">
    <source>
        <dbReference type="EMBL" id="TXB64834.1"/>
    </source>
</evidence>
<dbReference type="AlphaFoldDB" id="A0A5C6RSB0"/>
<evidence type="ECO:0000259" key="8">
    <source>
        <dbReference type="Pfam" id="PF02687"/>
    </source>
</evidence>
<keyword evidence="11" id="KW-1185">Reference proteome</keyword>
<keyword evidence="4 7" id="KW-0812">Transmembrane</keyword>
<dbReference type="EMBL" id="VOOS01000004">
    <property type="protein sequence ID" value="TXB64834.1"/>
    <property type="molecule type" value="Genomic_DNA"/>
</dbReference>
<keyword evidence="3" id="KW-1003">Cell membrane</keyword>
<feature type="transmembrane region" description="Helical" evidence="7">
    <location>
        <begin position="330"/>
        <end position="351"/>
    </location>
</feature>
<dbReference type="InterPro" id="IPR025857">
    <property type="entry name" value="MacB_PCD"/>
</dbReference>
<dbReference type="OrthoDB" id="1522724at2"/>
<evidence type="ECO:0000256" key="5">
    <source>
        <dbReference type="ARBA" id="ARBA00022989"/>
    </source>
</evidence>
<proteinExistence type="inferred from homology"/>
<dbReference type="GO" id="GO:0044874">
    <property type="term" value="P:lipoprotein localization to outer membrane"/>
    <property type="evidence" value="ECO:0007669"/>
    <property type="project" value="TreeGrafter"/>
</dbReference>
<dbReference type="InterPro" id="IPR051447">
    <property type="entry name" value="Lipoprotein-release_system"/>
</dbReference>
<protein>
    <submittedName>
        <fullName evidence="10">ABC transporter permease</fullName>
    </submittedName>
</protein>
<evidence type="ECO:0000256" key="6">
    <source>
        <dbReference type="ARBA" id="ARBA00023136"/>
    </source>
</evidence>
<keyword evidence="5 7" id="KW-1133">Transmembrane helix</keyword>
<reference evidence="10 11" key="1">
    <citation type="submission" date="2019-08" db="EMBL/GenBank/DDBJ databases">
        <title>Genome of Vicingus serpentipes NCIMB 15042.</title>
        <authorList>
            <person name="Bowman J.P."/>
        </authorList>
    </citation>
    <scope>NUCLEOTIDE SEQUENCE [LARGE SCALE GENOMIC DNA]</scope>
    <source>
        <strain evidence="10 11">NCIMB 15042</strain>
    </source>
</reference>
<dbReference type="GO" id="GO:0098797">
    <property type="term" value="C:plasma membrane protein complex"/>
    <property type="evidence" value="ECO:0007669"/>
    <property type="project" value="TreeGrafter"/>
</dbReference>
<dbReference type="PANTHER" id="PTHR30489:SF0">
    <property type="entry name" value="LIPOPROTEIN-RELEASING SYSTEM TRANSMEMBRANE PROTEIN LOLE"/>
    <property type="match status" value="1"/>
</dbReference>
<feature type="domain" description="MacB-like periplasmic core" evidence="9">
    <location>
        <begin position="25"/>
        <end position="247"/>
    </location>
</feature>
<evidence type="ECO:0000313" key="11">
    <source>
        <dbReference type="Proteomes" id="UP000321721"/>
    </source>
</evidence>
<dbReference type="InterPro" id="IPR003838">
    <property type="entry name" value="ABC3_permease_C"/>
</dbReference>
<dbReference type="PANTHER" id="PTHR30489">
    <property type="entry name" value="LIPOPROTEIN-RELEASING SYSTEM TRANSMEMBRANE PROTEIN LOLE"/>
    <property type="match status" value="1"/>
</dbReference>
<comment type="subcellular location">
    <subcellularLocation>
        <location evidence="1">Cell membrane</location>
        <topology evidence="1">Multi-pass membrane protein</topology>
    </subcellularLocation>
</comment>
<evidence type="ECO:0000256" key="1">
    <source>
        <dbReference type="ARBA" id="ARBA00004651"/>
    </source>
</evidence>
<name>A0A5C6RSB0_9FLAO</name>
<gene>
    <name evidence="10" type="ORF">FRY74_10305</name>
</gene>
<feature type="transmembrane region" description="Helical" evidence="7">
    <location>
        <begin position="20"/>
        <end position="46"/>
    </location>
</feature>
<evidence type="ECO:0000256" key="2">
    <source>
        <dbReference type="ARBA" id="ARBA00005236"/>
    </source>
</evidence>
<feature type="transmembrane region" description="Helical" evidence="7">
    <location>
        <begin position="371"/>
        <end position="392"/>
    </location>
</feature>
<comment type="similarity">
    <text evidence="2">Belongs to the ABC-4 integral membrane protein family. LolC/E subfamily.</text>
</comment>
<feature type="transmembrane region" description="Helical" evidence="7">
    <location>
        <begin position="275"/>
        <end position="301"/>
    </location>
</feature>
<comment type="caution">
    <text evidence="10">The sequence shown here is derived from an EMBL/GenBank/DDBJ whole genome shotgun (WGS) entry which is preliminary data.</text>
</comment>
<sequence length="402" mass="45084">MNVPFYIAKRYLISKKSHNVINIISWISVAGIGVGTLALIVVLSAFNGLQTLVEDLYASFDPDIKITAVTGKTFHISDFPKEEIASHKDVEFCLESIEDVALFKYNDKQTVATLKGVDPSFYKMTGLDSLMFEGKVRFDDEETNYLHLGYGIADNLSLYLGSKFQEKVSVIVPKRGNKKSFVPTDEFNRKYASAAGVFSVSPDFDSKYVLSSLSFAQELLNHKNKISSIELKINTNANLDMVNNEIKVIVGANYKVQTRYELNELIFKTNETEKWITFLILTFILIIASFNIVGSLTMLIIDKKKDVWILKTMGANNSLIQKIFFAEGMLINLLGAFTGMVLGALICWVQQTFGLLRLNGGIVDFYPVELQLMDFINVTGIVLVIGLLASWYPARILTKKHL</sequence>
<dbReference type="Pfam" id="PF12704">
    <property type="entry name" value="MacB_PCD"/>
    <property type="match status" value="1"/>
</dbReference>
<evidence type="ECO:0000259" key="9">
    <source>
        <dbReference type="Pfam" id="PF12704"/>
    </source>
</evidence>
<evidence type="ECO:0000256" key="4">
    <source>
        <dbReference type="ARBA" id="ARBA00022692"/>
    </source>
</evidence>
<evidence type="ECO:0000256" key="3">
    <source>
        <dbReference type="ARBA" id="ARBA00022475"/>
    </source>
</evidence>
<dbReference type="Pfam" id="PF02687">
    <property type="entry name" value="FtsX"/>
    <property type="match status" value="1"/>
</dbReference>